<evidence type="ECO:0000256" key="2">
    <source>
        <dbReference type="ARBA" id="ARBA00022679"/>
    </source>
</evidence>
<dbReference type="PANTHER" id="PTHR13778:SF47">
    <property type="entry name" value="LIPOPOLYSACCHARIDE 1,3-GALACTOSYLTRANSFERASE"/>
    <property type="match status" value="1"/>
</dbReference>
<dbReference type="Pfam" id="PF01501">
    <property type="entry name" value="Glyco_transf_8"/>
    <property type="match status" value="1"/>
</dbReference>
<dbReference type="InterPro" id="IPR029044">
    <property type="entry name" value="Nucleotide-diphossugar_trans"/>
</dbReference>
<dbReference type="RefSeq" id="WP_119530498.1">
    <property type="nucleotide sequence ID" value="NZ_JBHSSP010000002.1"/>
</dbReference>
<dbReference type="OrthoDB" id="5670469at2"/>
<name>A0A3A1YMB7_9GAMM</name>
<dbReference type="SUPFAM" id="SSF53448">
    <property type="entry name" value="Nucleotide-diphospho-sugar transferases"/>
    <property type="match status" value="2"/>
</dbReference>
<organism evidence="4 5">
    <name type="scientific">Psittacicella hinzii</name>
    <dbReference type="NCBI Taxonomy" id="2028575"/>
    <lineage>
        <taxon>Bacteria</taxon>
        <taxon>Pseudomonadati</taxon>
        <taxon>Pseudomonadota</taxon>
        <taxon>Gammaproteobacteria</taxon>
        <taxon>Pasteurellales</taxon>
        <taxon>Psittacicellaceae</taxon>
        <taxon>Psittacicella</taxon>
    </lineage>
</organism>
<keyword evidence="5" id="KW-1185">Reference proteome</keyword>
<accession>A0A3A1YMB7</accession>
<dbReference type="EMBL" id="NRJG01000035">
    <property type="protein sequence ID" value="RIY39312.1"/>
    <property type="molecule type" value="Genomic_DNA"/>
</dbReference>
<dbReference type="InterPro" id="IPR050748">
    <property type="entry name" value="Glycosyltrans_8_dom-fam"/>
</dbReference>
<sequence>MADLPYFNYFVQLHTEPHLYEVPAELTATQVVAQFAKSASSLAPKANQSTTQHLALWFTADYLTQLKACLNSILYYNYHPEQFTLHLYLIIEQSVTLNMLAPILQHLEQYQLSYTIIDASVPYAYVQQHLRQSQSQHQAAKRFVSPVVAANVMRLLVPAIVQRHNAQVERLIVLDADSLVLHSLQAFNTLQVAPICFSIACDYTLEAYIQAGGYFENDSLELALMSRSQDELYHQAQHCQAFTQQYQTPFYLEPGVVQYYLTDYAAALGNLYQPLLIALDYYRQSNSPQVVADVLTLIGTHCGAHILAEMANYTRSLVGYDLFMGNPQQGVGLAQKSQVKIRQLVLHYKGTKGKSLLPLMVSSNFTHGKQQIDPRAEVQYVSPELNSHASTQGANTSYNNLELPLASFAWQSKFVYDYAQAPSAEVLNFADLVTQRLAARRALTPQRTVHLVLAANVKYLKPLRTCLESIFFSRQDFNRYQFYVLQRGFSDAQMHELRTRVQAENCDIEFIDMRAEFEHYELKLFGHFTLDIYSRLLIPAIFKQRYPEVEQLIYLDCDTLVLGDLADLVEIDLGEYVLAAVPDQPAFISLRMDLVAKPEGRKDAEHYAKFTSFQPQTLIQVQYFNSGMCVWNLRQWRKLGLADDYLLQLAAKKREEIIHPDQDVLNLFAQTHGGFLSLPQGYNNNNFKLASSRLQLFTPNYTLYPQESTLYVQHYLGLVKPWMSPKVRTADWYYFFFALAQQMRLRLASKLDNSEA</sequence>
<keyword evidence="3" id="KW-0479">Metal-binding</keyword>
<dbReference type="GO" id="GO:0046872">
    <property type="term" value="F:metal ion binding"/>
    <property type="evidence" value="ECO:0007669"/>
    <property type="project" value="UniProtKB-KW"/>
</dbReference>
<dbReference type="AlphaFoldDB" id="A0A3A1YMB7"/>
<dbReference type="CDD" id="cd04194">
    <property type="entry name" value="GT8_A4GalT_like"/>
    <property type="match status" value="1"/>
</dbReference>
<keyword evidence="2" id="KW-0808">Transferase</keyword>
<evidence type="ECO:0000313" key="4">
    <source>
        <dbReference type="EMBL" id="RIY39312.1"/>
    </source>
</evidence>
<evidence type="ECO:0008006" key="6">
    <source>
        <dbReference type="Google" id="ProtNLM"/>
    </source>
</evidence>
<comment type="caution">
    <text evidence="4">The sequence shown here is derived from an EMBL/GenBank/DDBJ whole genome shotgun (WGS) entry which is preliminary data.</text>
</comment>
<dbReference type="PANTHER" id="PTHR13778">
    <property type="entry name" value="GLYCOSYLTRANSFERASE 8 DOMAIN-CONTAINING PROTEIN"/>
    <property type="match status" value="1"/>
</dbReference>
<dbReference type="Gene3D" id="3.90.550.10">
    <property type="entry name" value="Spore Coat Polysaccharide Biosynthesis Protein SpsA, Chain A"/>
    <property type="match status" value="2"/>
</dbReference>
<evidence type="ECO:0000256" key="1">
    <source>
        <dbReference type="ARBA" id="ARBA00022676"/>
    </source>
</evidence>
<evidence type="ECO:0000256" key="3">
    <source>
        <dbReference type="ARBA" id="ARBA00022723"/>
    </source>
</evidence>
<keyword evidence="1" id="KW-0328">Glycosyltransferase</keyword>
<dbReference type="GO" id="GO:0016757">
    <property type="term" value="F:glycosyltransferase activity"/>
    <property type="evidence" value="ECO:0007669"/>
    <property type="project" value="UniProtKB-KW"/>
</dbReference>
<evidence type="ECO:0000313" key="5">
    <source>
        <dbReference type="Proteomes" id="UP000265916"/>
    </source>
</evidence>
<gene>
    <name evidence="4" type="ORF">CKF58_02405</name>
</gene>
<dbReference type="InterPro" id="IPR002495">
    <property type="entry name" value="Glyco_trans_8"/>
</dbReference>
<protein>
    <recommendedName>
        <fullName evidence="6">Lipopolysaccharide biosynthesis glycosyltransferase</fullName>
    </recommendedName>
</protein>
<proteinExistence type="predicted"/>
<dbReference type="Proteomes" id="UP000265916">
    <property type="component" value="Unassembled WGS sequence"/>
</dbReference>
<reference evidence="4 5" key="1">
    <citation type="submission" date="2017-08" db="EMBL/GenBank/DDBJ databases">
        <title>Reclassification of Bisgaard taxon 37 and 44.</title>
        <authorList>
            <person name="Christensen H."/>
        </authorList>
    </citation>
    <scope>NUCLEOTIDE SEQUENCE [LARGE SCALE GENOMIC DNA]</scope>
    <source>
        <strain evidence="4 5">111</strain>
    </source>
</reference>